<dbReference type="EMBL" id="CAICTM010000004">
    <property type="protein sequence ID" value="CAB9496358.1"/>
    <property type="molecule type" value="Genomic_DNA"/>
</dbReference>
<dbReference type="InterPro" id="IPR002433">
    <property type="entry name" value="Orn_de-COase"/>
</dbReference>
<dbReference type="GO" id="GO:0033387">
    <property type="term" value="P:putrescine biosynthetic process from arginine, via ornithine"/>
    <property type="evidence" value="ECO:0007669"/>
    <property type="project" value="TreeGrafter"/>
</dbReference>
<dbReference type="GO" id="GO:0005737">
    <property type="term" value="C:cytoplasm"/>
    <property type="evidence" value="ECO:0007669"/>
    <property type="project" value="TreeGrafter"/>
</dbReference>
<dbReference type="GO" id="GO:0004586">
    <property type="term" value="F:ornithine decarboxylase activity"/>
    <property type="evidence" value="ECO:0007669"/>
    <property type="project" value="TreeGrafter"/>
</dbReference>
<reference evidence="5" key="1">
    <citation type="submission" date="2020-06" db="EMBL/GenBank/DDBJ databases">
        <authorList>
            <consortium name="Plant Systems Biology data submission"/>
        </authorList>
    </citation>
    <scope>NUCLEOTIDE SEQUENCE</scope>
    <source>
        <strain evidence="5">D6</strain>
    </source>
</reference>
<dbReference type="InterPro" id="IPR029066">
    <property type="entry name" value="PLP-binding_barrel"/>
</dbReference>
<evidence type="ECO:0000256" key="1">
    <source>
        <dbReference type="ARBA" id="ARBA00022898"/>
    </source>
</evidence>
<organism evidence="5 6">
    <name type="scientific">Seminavis robusta</name>
    <dbReference type="NCBI Taxonomy" id="568900"/>
    <lineage>
        <taxon>Eukaryota</taxon>
        <taxon>Sar</taxon>
        <taxon>Stramenopiles</taxon>
        <taxon>Ochrophyta</taxon>
        <taxon>Bacillariophyta</taxon>
        <taxon>Bacillariophyceae</taxon>
        <taxon>Bacillariophycidae</taxon>
        <taxon>Naviculales</taxon>
        <taxon>Naviculaceae</taxon>
        <taxon>Seminavis</taxon>
    </lineage>
</organism>
<evidence type="ECO:0000313" key="6">
    <source>
        <dbReference type="Proteomes" id="UP001153069"/>
    </source>
</evidence>
<dbReference type="InterPro" id="IPR022643">
    <property type="entry name" value="De-COase2_C"/>
</dbReference>
<dbReference type="Gene3D" id="3.20.20.10">
    <property type="entry name" value="Alanine racemase"/>
    <property type="match status" value="1"/>
</dbReference>
<evidence type="ECO:0000256" key="3">
    <source>
        <dbReference type="SAM" id="MobiDB-lite"/>
    </source>
</evidence>
<feature type="domain" description="Orn/DAP/Arg decarboxylase 2 C-terminal" evidence="4">
    <location>
        <begin position="435"/>
        <end position="556"/>
    </location>
</feature>
<evidence type="ECO:0000259" key="4">
    <source>
        <dbReference type="Pfam" id="PF00278"/>
    </source>
</evidence>
<evidence type="ECO:0000256" key="2">
    <source>
        <dbReference type="ARBA" id="ARBA00023239"/>
    </source>
</evidence>
<feature type="region of interest" description="Disordered" evidence="3">
    <location>
        <begin position="288"/>
        <end position="308"/>
    </location>
</feature>
<keyword evidence="2" id="KW-0456">Lyase</keyword>
<accession>A0A9N8GZH9</accession>
<dbReference type="Pfam" id="PF00278">
    <property type="entry name" value="Orn_DAP_Arg_deC"/>
    <property type="match status" value="1"/>
</dbReference>
<sequence>MPTKDRATARSQVAQQWASRRQERSSIHQQQQSRSSITSSQRPPSITLVPSLCHAIGKAWQEAVANIANAWIHTNDNNHNNNKLESDTTGTNNNKFKGTFPSVLQILQASALQEQVEQFAPENEEEKEALRVLPAGYDWNQAIWNMAESRSRAFLLLDLASIVPVLVQWKRQLPSSPNNKIAFLYTVQYNANPKLLQLLLRSQVGLVCTNKWDLIKCRQAVQQLADKSISWNDKNSNIIHDNASQIGKPDGYLRQLILDDDDGCGVKTVVVDGPQEVTRIMAALERMRKRRRRQTTTHPEQPSETTTMNDNQDLYFLLRLPETAEKETQQAWLDLVDTTTQQIAKEQTKSVGKLSLVGISLDVAAYLDQTGIENLLDRVEEDYLQHFATKGPGVRLDLTGVTMPPTEETLDFWKTLAERPNLAHITVDVSHALVSPAGALCTRIIGVRQIKQDDNNNNESKKNDDKTSIQMHYYIDDGCYGSLYTAAEHNAISNPLPLGVDHGDDDEEDKNDNDSASLTFTSTVWGPTCDGLDRVCRDIPLPKLHRDQWLVFPNLGCHIGEGLGTQFNGFDPPDTAYCVLGYWGSTKQ</sequence>
<feature type="region of interest" description="Disordered" evidence="3">
    <location>
        <begin position="1"/>
        <end position="44"/>
    </location>
</feature>
<dbReference type="OrthoDB" id="5034579at2759"/>
<dbReference type="Proteomes" id="UP001153069">
    <property type="component" value="Unassembled WGS sequence"/>
</dbReference>
<dbReference type="AlphaFoldDB" id="A0A9N8GZH9"/>
<protein>
    <submittedName>
        <fullName evidence="5">Ornithine decarboxylase</fullName>
    </submittedName>
</protein>
<feature type="region of interest" description="Disordered" evidence="3">
    <location>
        <begin position="496"/>
        <end position="517"/>
    </location>
</feature>
<name>A0A9N8GZH9_9STRA</name>
<feature type="compositionally biased region" description="Polar residues" evidence="3">
    <location>
        <begin position="9"/>
        <end position="18"/>
    </location>
</feature>
<feature type="compositionally biased region" description="Low complexity" evidence="3">
    <location>
        <begin position="27"/>
        <end position="44"/>
    </location>
</feature>
<dbReference type="SUPFAM" id="SSF50621">
    <property type="entry name" value="Alanine racemase C-terminal domain-like"/>
    <property type="match status" value="1"/>
</dbReference>
<dbReference type="PANTHER" id="PTHR11482:SF6">
    <property type="entry name" value="ORNITHINE DECARBOXYLASE 1-RELATED"/>
    <property type="match status" value="1"/>
</dbReference>
<proteinExistence type="predicted"/>
<keyword evidence="1" id="KW-0663">Pyridoxal phosphate</keyword>
<dbReference type="PANTHER" id="PTHR11482">
    <property type="entry name" value="ARGININE/DIAMINOPIMELATE/ORNITHINE DECARBOXYLASE"/>
    <property type="match status" value="1"/>
</dbReference>
<gene>
    <name evidence="5" type="ORF">SEMRO_4_G003330.1</name>
</gene>
<dbReference type="Gene3D" id="2.40.37.10">
    <property type="entry name" value="Lyase, Ornithine Decarboxylase, Chain A, domain 1"/>
    <property type="match status" value="2"/>
</dbReference>
<dbReference type="InterPro" id="IPR009006">
    <property type="entry name" value="Ala_racemase/Decarboxylase_C"/>
</dbReference>
<keyword evidence="6" id="KW-1185">Reference proteome</keyword>
<comment type="caution">
    <text evidence="5">The sequence shown here is derived from an EMBL/GenBank/DDBJ whole genome shotgun (WGS) entry which is preliminary data.</text>
</comment>
<feature type="compositionally biased region" description="Polar residues" evidence="3">
    <location>
        <begin position="296"/>
        <end position="308"/>
    </location>
</feature>
<evidence type="ECO:0000313" key="5">
    <source>
        <dbReference type="EMBL" id="CAB9496358.1"/>
    </source>
</evidence>
<dbReference type="PRINTS" id="PR01182">
    <property type="entry name" value="ORNDCRBXLASE"/>
</dbReference>